<dbReference type="InterPro" id="IPR000254">
    <property type="entry name" value="CBD"/>
</dbReference>
<evidence type="ECO:0000259" key="3">
    <source>
        <dbReference type="PROSITE" id="PS51164"/>
    </source>
</evidence>
<keyword evidence="5" id="KW-1185">Reference proteome</keyword>
<evidence type="ECO:0000313" key="5">
    <source>
        <dbReference type="Proteomes" id="UP000076798"/>
    </source>
</evidence>
<sequence length="128" mass="13233">MTKTSGSITATATPTPTQPPTDLNTTVYHLCTFSCNGIPGRPITSTTCAESCQYTTTLGTGPPTTIQATTLTNPNIPNSQPTCSFSPVVVGTQVPWGQCGGQGYQGPTGCPAGFTCVADNVYYSQCLE</sequence>
<proteinExistence type="predicted"/>
<protein>
    <recommendedName>
        <fullName evidence="3">CBM1 domain-containing protein</fullName>
    </recommendedName>
</protein>
<evidence type="ECO:0000256" key="1">
    <source>
        <dbReference type="ARBA" id="ARBA00022729"/>
    </source>
</evidence>
<dbReference type="AlphaFoldDB" id="A0A166GK94"/>
<feature type="compositionally biased region" description="Low complexity" evidence="2">
    <location>
        <begin position="9"/>
        <end position="21"/>
    </location>
</feature>
<dbReference type="GO" id="GO:0005576">
    <property type="term" value="C:extracellular region"/>
    <property type="evidence" value="ECO:0007669"/>
    <property type="project" value="InterPro"/>
</dbReference>
<accession>A0A166GK94</accession>
<dbReference type="EMBL" id="KV428018">
    <property type="protein sequence ID" value="KZT41754.1"/>
    <property type="molecule type" value="Genomic_DNA"/>
</dbReference>
<evidence type="ECO:0000313" key="4">
    <source>
        <dbReference type="EMBL" id="KZT41754.1"/>
    </source>
</evidence>
<dbReference type="InterPro" id="IPR035971">
    <property type="entry name" value="CBD_sf"/>
</dbReference>
<dbReference type="GO" id="GO:0030248">
    <property type="term" value="F:cellulose binding"/>
    <property type="evidence" value="ECO:0007669"/>
    <property type="project" value="InterPro"/>
</dbReference>
<feature type="region of interest" description="Disordered" evidence="2">
    <location>
        <begin position="1"/>
        <end position="21"/>
    </location>
</feature>
<dbReference type="PROSITE" id="PS51164">
    <property type="entry name" value="CBM1_2"/>
    <property type="match status" value="1"/>
</dbReference>
<dbReference type="SUPFAM" id="SSF57180">
    <property type="entry name" value="Cellulose-binding domain"/>
    <property type="match status" value="1"/>
</dbReference>
<feature type="domain" description="CBM1" evidence="3">
    <location>
        <begin position="91"/>
        <end position="127"/>
    </location>
</feature>
<name>A0A166GK94_9AGAM</name>
<dbReference type="Pfam" id="PF00734">
    <property type="entry name" value="CBM_1"/>
    <property type="match status" value="1"/>
</dbReference>
<evidence type="ECO:0000256" key="2">
    <source>
        <dbReference type="SAM" id="MobiDB-lite"/>
    </source>
</evidence>
<dbReference type="GO" id="GO:0005975">
    <property type="term" value="P:carbohydrate metabolic process"/>
    <property type="evidence" value="ECO:0007669"/>
    <property type="project" value="InterPro"/>
</dbReference>
<dbReference type="SMART" id="SM00236">
    <property type="entry name" value="fCBD"/>
    <property type="match status" value="1"/>
</dbReference>
<gene>
    <name evidence="4" type="ORF">SISSUDRAFT_1059080</name>
</gene>
<organism evidence="4 5">
    <name type="scientific">Sistotremastrum suecicum HHB10207 ss-3</name>
    <dbReference type="NCBI Taxonomy" id="1314776"/>
    <lineage>
        <taxon>Eukaryota</taxon>
        <taxon>Fungi</taxon>
        <taxon>Dikarya</taxon>
        <taxon>Basidiomycota</taxon>
        <taxon>Agaricomycotina</taxon>
        <taxon>Agaricomycetes</taxon>
        <taxon>Sistotremastrales</taxon>
        <taxon>Sistotremastraceae</taxon>
        <taxon>Sistotremastrum</taxon>
    </lineage>
</organism>
<keyword evidence="1" id="KW-0732">Signal</keyword>
<dbReference type="Proteomes" id="UP000076798">
    <property type="component" value="Unassembled WGS sequence"/>
</dbReference>
<dbReference type="PROSITE" id="PS00562">
    <property type="entry name" value="CBM1_1"/>
    <property type="match status" value="1"/>
</dbReference>
<dbReference type="OrthoDB" id="2119228at2759"/>
<reference evidence="4 5" key="1">
    <citation type="journal article" date="2016" name="Mol. Biol. Evol.">
        <title>Comparative Genomics of Early-Diverging Mushroom-Forming Fungi Provides Insights into the Origins of Lignocellulose Decay Capabilities.</title>
        <authorList>
            <person name="Nagy L.G."/>
            <person name="Riley R."/>
            <person name="Tritt A."/>
            <person name="Adam C."/>
            <person name="Daum C."/>
            <person name="Floudas D."/>
            <person name="Sun H."/>
            <person name="Yadav J.S."/>
            <person name="Pangilinan J."/>
            <person name="Larsson K.H."/>
            <person name="Matsuura K."/>
            <person name="Barry K."/>
            <person name="Labutti K."/>
            <person name="Kuo R."/>
            <person name="Ohm R.A."/>
            <person name="Bhattacharya S.S."/>
            <person name="Shirouzu T."/>
            <person name="Yoshinaga Y."/>
            <person name="Martin F.M."/>
            <person name="Grigoriev I.V."/>
            <person name="Hibbett D.S."/>
        </authorList>
    </citation>
    <scope>NUCLEOTIDE SEQUENCE [LARGE SCALE GENOMIC DNA]</scope>
    <source>
        <strain evidence="4 5">HHB10207 ss-3</strain>
    </source>
</reference>